<dbReference type="EMBL" id="NCVQ01000005">
    <property type="protein sequence ID" value="PWZ25522.1"/>
    <property type="molecule type" value="Genomic_DNA"/>
</dbReference>
<gene>
    <name evidence="2" type="ORF">Zm00014a_011022</name>
</gene>
<proteinExistence type="predicted"/>
<feature type="region of interest" description="Disordered" evidence="1">
    <location>
        <begin position="1"/>
        <end position="25"/>
    </location>
</feature>
<sequence length="115" mass="12490">MEESGAGINLGKQMKEDKAARESGYEGTIRRNHSINLNRVPVVAFDARSTRGNGIRGVGNMKLIYGTILAEYMDVEGKGNKVNIFGSIFIVGGKKLIKGRFLAMDCLAAAEKHAF</sequence>
<dbReference type="AlphaFoldDB" id="A0A3L6EWT9"/>
<accession>A0A3L6EWT9</accession>
<feature type="compositionally biased region" description="Basic and acidic residues" evidence="1">
    <location>
        <begin position="13"/>
        <end position="24"/>
    </location>
</feature>
<reference evidence="2 3" key="1">
    <citation type="journal article" date="2018" name="Nat. Genet.">
        <title>Extensive intraspecific gene order and gene structural variations between Mo17 and other maize genomes.</title>
        <authorList>
            <person name="Sun S."/>
            <person name="Zhou Y."/>
            <person name="Chen J."/>
            <person name="Shi J."/>
            <person name="Zhao H."/>
            <person name="Zhao H."/>
            <person name="Song W."/>
            <person name="Zhang M."/>
            <person name="Cui Y."/>
            <person name="Dong X."/>
            <person name="Liu H."/>
            <person name="Ma X."/>
            <person name="Jiao Y."/>
            <person name="Wang B."/>
            <person name="Wei X."/>
            <person name="Stein J.C."/>
            <person name="Glaubitz J.C."/>
            <person name="Lu F."/>
            <person name="Yu G."/>
            <person name="Liang C."/>
            <person name="Fengler K."/>
            <person name="Li B."/>
            <person name="Rafalski A."/>
            <person name="Schnable P.S."/>
            <person name="Ware D.H."/>
            <person name="Buckler E.S."/>
            <person name="Lai J."/>
        </authorList>
    </citation>
    <scope>NUCLEOTIDE SEQUENCE [LARGE SCALE GENOMIC DNA]</scope>
    <source>
        <strain evidence="3">cv. Missouri 17</strain>
        <tissue evidence="2">Seedling</tissue>
    </source>
</reference>
<evidence type="ECO:0000313" key="2">
    <source>
        <dbReference type="EMBL" id="PWZ25522.1"/>
    </source>
</evidence>
<comment type="caution">
    <text evidence="2">The sequence shown here is derived from an EMBL/GenBank/DDBJ whole genome shotgun (WGS) entry which is preliminary data.</text>
</comment>
<evidence type="ECO:0000256" key="1">
    <source>
        <dbReference type="SAM" id="MobiDB-lite"/>
    </source>
</evidence>
<evidence type="ECO:0000313" key="3">
    <source>
        <dbReference type="Proteomes" id="UP000251960"/>
    </source>
</evidence>
<dbReference type="Proteomes" id="UP000251960">
    <property type="component" value="Chromosome 4"/>
</dbReference>
<organism evidence="2 3">
    <name type="scientific">Zea mays</name>
    <name type="common">Maize</name>
    <dbReference type="NCBI Taxonomy" id="4577"/>
    <lineage>
        <taxon>Eukaryota</taxon>
        <taxon>Viridiplantae</taxon>
        <taxon>Streptophyta</taxon>
        <taxon>Embryophyta</taxon>
        <taxon>Tracheophyta</taxon>
        <taxon>Spermatophyta</taxon>
        <taxon>Magnoliopsida</taxon>
        <taxon>Liliopsida</taxon>
        <taxon>Poales</taxon>
        <taxon>Poaceae</taxon>
        <taxon>PACMAD clade</taxon>
        <taxon>Panicoideae</taxon>
        <taxon>Andropogonodae</taxon>
        <taxon>Andropogoneae</taxon>
        <taxon>Tripsacinae</taxon>
        <taxon>Zea</taxon>
    </lineage>
</organism>
<name>A0A3L6EWT9_MAIZE</name>
<protein>
    <submittedName>
        <fullName evidence="2">Uncharacterized protein</fullName>
    </submittedName>
</protein>